<dbReference type="GO" id="GO:0016301">
    <property type="term" value="F:kinase activity"/>
    <property type="evidence" value="ECO:0007669"/>
    <property type="project" value="UniProtKB-KW"/>
</dbReference>
<gene>
    <name evidence="9" type="ORF">BDP27DRAFT_1314104</name>
</gene>
<sequence>MQVLLEATGRAFKQYKPLSITTRGFSNSGLPQNVPLDVHPEVLDALSSKKSVVALETTLVTHGFEYPTNVELATSLEQIVRSTGAVPATIGIVEGRIKIGLEKAELERLASPAKPGSVFKISRRDIAPAIAMKADGGTTCAATLVFAALAGIKVFATGGLGGVHRGGESTMDISADLQELTRCPVGLVSSGVKSILDIQRTLEYLETLGVPVLSYGPSREFPAFFSPRSGFEVPWNAASPSIAAKILHTQSQLRMQNGVLFAVPIPDKYEAAGAEIQLAVDQAVAESEANGISRQGKEATPWLLKRVSELSKGTSITSNIALLENTALIGGQIAVEYQKLAQEQPYSNITGTSNPSGWTPQSDSLPKLTRVENEKAKLVVLGAAAVDVTAKAFDASNSAIGSTVPGSISVSLGGKKQSVLLASPIGDDSFGNLLVKGTESLGMRTDGLLMQQGQRTAVCNMIMDREGNLTTGIADMAITEALAAREAIKIIMERKPEIVAMDGNSSPEVIATVTKWLKEQGVKVIKSTRILKAVEANLNHHISPIDFISPNLIELRELYVAAGEGPTDLMSRPSYWTALDSFSLGSQYRMDLEHLCRAKMSEDPSQGTLSFLLEQGVAQMAVKLLPFFRHIIVKCGEKGVLVVMRISIPTSKWNNEPSNIKARYIVSHSDSGETIVVSQFPALPVKSLINVTGAGDSLIGALLASLIQQSSAFESPETLFQIMDIAQRAAVLTLESQDAVSPRLSELQWRAS</sequence>
<evidence type="ECO:0000256" key="1">
    <source>
        <dbReference type="ARBA" id="ARBA00022679"/>
    </source>
</evidence>
<dbReference type="InterPro" id="IPR022830">
    <property type="entry name" value="Indigdn_synthA-like"/>
</dbReference>
<evidence type="ECO:0000256" key="5">
    <source>
        <dbReference type="ARBA" id="ARBA00023211"/>
    </source>
</evidence>
<evidence type="ECO:0000313" key="9">
    <source>
        <dbReference type="EMBL" id="KAF9076237.1"/>
    </source>
</evidence>
<proteinExistence type="inferred from homology"/>
<feature type="domain" description="Carbohydrate kinase PfkB" evidence="8">
    <location>
        <begin position="413"/>
        <end position="569"/>
    </location>
</feature>
<dbReference type="InterPro" id="IPR011611">
    <property type="entry name" value="PfkB_dom"/>
</dbReference>
<dbReference type="AlphaFoldDB" id="A0A9P5Q7T2"/>
<dbReference type="GO" id="GO:0004730">
    <property type="term" value="F:pseudouridylate synthase activity"/>
    <property type="evidence" value="ECO:0007669"/>
    <property type="project" value="InterPro"/>
</dbReference>
<protein>
    <submittedName>
        <fullName evidence="9">Indigoidine synthase A-like protein</fullName>
    </submittedName>
</protein>
<dbReference type="OrthoDB" id="198885at2759"/>
<evidence type="ECO:0000256" key="7">
    <source>
        <dbReference type="ARBA" id="ARBA00023295"/>
    </source>
</evidence>
<dbReference type="SUPFAM" id="SSF110581">
    <property type="entry name" value="Indigoidine synthase A-like"/>
    <property type="match status" value="1"/>
</dbReference>
<dbReference type="HAMAP" id="MF_01876">
    <property type="entry name" value="PsiMP_glycosidase"/>
    <property type="match status" value="1"/>
</dbReference>
<evidence type="ECO:0000256" key="3">
    <source>
        <dbReference type="ARBA" id="ARBA00022777"/>
    </source>
</evidence>
<dbReference type="Gene3D" id="3.40.1790.10">
    <property type="entry name" value="Indigoidine synthase domain"/>
    <property type="match status" value="1"/>
</dbReference>
<dbReference type="PANTHER" id="PTHR42909:SF1">
    <property type="entry name" value="CARBOHYDRATE KINASE PFKB DOMAIN-CONTAINING PROTEIN"/>
    <property type="match status" value="1"/>
</dbReference>
<dbReference type="EMBL" id="JADNRY010000007">
    <property type="protein sequence ID" value="KAF9076237.1"/>
    <property type="molecule type" value="Genomic_DNA"/>
</dbReference>
<evidence type="ECO:0000256" key="4">
    <source>
        <dbReference type="ARBA" id="ARBA00022801"/>
    </source>
</evidence>
<dbReference type="GO" id="GO:0016798">
    <property type="term" value="F:hydrolase activity, acting on glycosyl bonds"/>
    <property type="evidence" value="ECO:0007669"/>
    <property type="project" value="UniProtKB-KW"/>
</dbReference>
<keyword evidence="1" id="KW-0808">Transferase</keyword>
<keyword evidence="10" id="KW-1185">Reference proteome</keyword>
<dbReference type="PANTHER" id="PTHR42909">
    <property type="entry name" value="ZGC:136858"/>
    <property type="match status" value="1"/>
</dbReference>
<dbReference type="InterPro" id="IPR002173">
    <property type="entry name" value="Carboh/pur_kinase_PfkB_CS"/>
</dbReference>
<comment type="caution">
    <text evidence="9">The sequence shown here is derived from an EMBL/GenBank/DDBJ whole genome shotgun (WGS) entry which is preliminary data.</text>
</comment>
<accession>A0A9P5Q7T2</accession>
<dbReference type="Pfam" id="PF04227">
    <property type="entry name" value="Indigoidine_A"/>
    <property type="match status" value="1"/>
</dbReference>
<evidence type="ECO:0000256" key="2">
    <source>
        <dbReference type="ARBA" id="ARBA00022723"/>
    </source>
</evidence>
<keyword evidence="7" id="KW-0326">Glycosidase</keyword>
<dbReference type="GO" id="GO:0046872">
    <property type="term" value="F:metal ion binding"/>
    <property type="evidence" value="ECO:0007669"/>
    <property type="project" value="UniProtKB-KW"/>
</dbReference>
<keyword evidence="3" id="KW-0418">Kinase</keyword>
<dbReference type="Gene3D" id="3.40.1190.20">
    <property type="match status" value="1"/>
</dbReference>
<name>A0A9P5Q7T2_9AGAR</name>
<keyword evidence="5" id="KW-0464">Manganese</keyword>
<reference evidence="9" key="1">
    <citation type="submission" date="2020-11" db="EMBL/GenBank/DDBJ databases">
        <authorList>
            <consortium name="DOE Joint Genome Institute"/>
            <person name="Ahrendt S."/>
            <person name="Riley R."/>
            <person name="Andreopoulos W."/>
            <person name="Labutti K."/>
            <person name="Pangilinan J."/>
            <person name="Ruiz-Duenas F.J."/>
            <person name="Barrasa J.M."/>
            <person name="Sanchez-Garcia M."/>
            <person name="Camarero S."/>
            <person name="Miyauchi S."/>
            <person name="Serrano A."/>
            <person name="Linde D."/>
            <person name="Babiker R."/>
            <person name="Drula E."/>
            <person name="Ayuso-Fernandez I."/>
            <person name="Pacheco R."/>
            <person name="Padilla G."/>
            <person name="Ferreira P."/>
            <person name="Barriuso J."/>
            <person name="Kellner H."/>
            <person name="Castanera R."/>
            <person name="Alfaro M."/>
            <person name="Ramirez L."/>
            <person name="Pisabarro A.G."/>
            <person name="Kuo A."/>
            <person name="Tritt A."/>
            <person name="Lipzen A."/>
            <person name="He G."/>
            <person name="Yan M."/>
            <person name="Ng V."/>
            <person name="Cullen D."/>
            <person name="Martin F."/>
            <person name="Rosso M.-N."/>
            <person name="Henrissat B."/>
            <person name="Hibbett D."/>
            <person name="Martinez A.T."/>
            <person name="Grigoriev I.V."/>
        </authorList>
    </citation>
    <scope>NUCLEOTIDE SEQUENCE</scope>
    <source>
        <strain evidence="9">AH 40177</strain>
    </source>
</reference>
<organism evidence="9 10">
    <name type="scientific">Rhodocollybia butyracea</name>
    <dbReference type="NCBI Taxonomy" id="206335"/>
    <lineage>
        <taxon>Eukaryota</taxon>
        <taxon>Fungi</taxon>
        <taxon>Dikarya</taxon>
        <taxon>Basidiomycota</taxon>
        <taxon>Agaricomycotina</taxon>
        <taxon>Agaricomycetes</taxon>
        <taxon>Agaricomycetidae</taxon>
        <taxon>Agaricales</taxon>
        <taxon>Marasmiineae</taxon>
        <taxon>Omphalotaceae</taxon>
        <taxon>Rhodocollybia</taxon>
    </lineage>
</organism>
<dbReference type="InterPro" id="IPR029056">
    <property type="entry name" value="Ribokinase-like"/>
</dbReference>
<keyword evidence="2" id="KW-0479">Metal-binding</keyword>
<evidence type="ECO:0000256" key="6">
    <source>
        <dbReference type="ARBA" id="ARBA00023239"/>
    </source>
</evidence>
<dbReference type="PROSITE" id="PS00584">
    <property type="entry name" value="PFKB_KINASES_2"/>
    <property type="match status" value="1"/>
</dbReference>
<evidence type="ECO:0000259" key="8">
    <source>
        <dbReference type="Pfam" id="PF00294"/>
    </source>
</evidence>
<dbReference type="InterPro" id="IPR007342">
    <property type="entry name" value="PsuG"/>
</dbReference>
<dbReference type="Pfam" id="PF00294">
    <property type="entry name" value="PfkB"/>
    <property type="match status" value="1"/>
</dbReference>
<dbReference type="Proteomes" id="UP000772434">
    <property type="component" value="Unassembled WGS sequence"/>
</dbReference>
<keyword evidence="6" id="KW-0456">Lyase</keyword>
<dbReference type="SUPFAM" id="SSF53613">
    <property type="entry name" value="Ribokinase-like"/>
    <property type="match status" value="1"/>
</dbReference>
<dbReference type="GO" id="GO:0005737">
    <property type="term" value="C:cytoplasm"/>
    <property type="evidence" value="ECO:0007669"/>
    <property type="project" value="TreeGrafter"/>
</dbReference>
<keyword evidence="4" id="KW-0378">Hydrolase</keyword>
<evidence type="ECO:0000313" key="10">
    <source>
        <dbReference type="Proteomes" id="UP000772434"/>
    </source>
</evidence>